<evidence type="ECO:0000256" key="2">
    <source>
        <dbReference type="SAM" id="Coils"/>
    </source>
</evidence>
<dbReference type="Gene3D" id="1.10.287.470">
    <property type="entry name" value="Helix hairpin bin"/>
    <property type="match status" value="1"/>
</dbReference>
<dbReference type="NCBIfam" id="TIGR01730">
    <property type="entry name" value="RND_mfp"/>
    <property type="match status" value="1"/>
</dbReference>
<dbReference type="Pfam" id="PF25876">
    <property type="entry name" value="HH_MFP_RND"/>
    <property type="match status" value="1"/>
</dbReference>
<dbReference type="OrthoDB" id="9816569at2"/>
<dbReference type="Pfam" id="PF25967">
    <property type="entry name" value="RND-MFP_C"/>
    <property type="match status" value="1"/>
</dbReference>
<sequence>MKTRPLPSIFLAAICLSFPACDQVEQFRGGGLQIEGEHGGIAEVAAHEIIHSESEHHAEAHGEGHAEEGHGEGEHAGGEHHPQHKVLVTSPVAKDVISTQRYVCQIHSRRHIEIRALEGGYLEQVPVKEGQFVQKGTLMFKILPILYQAKLDSDIAESQRAQIEYNNTEKLVQQNVVSSQELALARAKLAQAQAKVKLAQAELDFANVKAPFDGIMDRLHEQIGSLVEEGDILTTLSDNEVMWVYFNVPEARYLEYKAALDASPAHADIQVELILANHDKFPQHGEIGAIEADFNNETGNIAFRADFPNPNALLRHGQTGTVLINRLLRNAIVIPQRATFEILAKRYAYVVDAENVVHQREIVIQTEMDDIFVIKDGLHAGERIVLEGLRQVRDGDKVKYEFIDPSVVLSNLKHKAE</sequence>
<dbReference type="RefSeq" id="WP_145354208.1">
    <property type="nucleotide sequence ID" value="NZ_CP036262.1"/>
</dbReference>
<name>A0A517MMA0_9BACT</name>
<feature type="domain" description="Multidrug resistance protein MdtA-like beta-barrel" evidence="5">
    <location>
        <begin position="242"/>
        <end position="325"/>
    </location>
</feature>
<dbReference type="Gene3D" id="2.40.50.100">
    <property type="match status" value="1"/>
</dbReference>
<dbReference type="GO" id="GO:0030313">
    <property type="term" value="C:cell envelope"/>
    <property type="evidence" value="ECO:0007669"/>
    <property type="project" value="UniProtKB-SubCell"/>
</dbReference>
<feature type="coiled-coil region" evidence="2">
    <location>
        <begin position="182"/>
        <end position="209"/>
    </location>
</feature>
<dbReference type="Proteomes" id="UP000320672">
    <property type="component" value="Chromosome"/>
</dbReference>
<evidence type="ECO:0000256" key="3">
    <source>
        <dbReference type="SAM" id="MobiDB-lite"/>
    </source>
</evidence>
<evidence type="ECO:0000313" key="7">
    <source>
        <dbReference type="EMBL" id="QDS95999.1"/>
    </source>
</evidence>
<dbReference type="GO" id="GO:0005886">
    <property type="term" value="C:plasma membrane"/>
    <property type="evidence" value="ECO:0007669"/>
    <property type="project" value="TreeGrafter"/>
</dbReference>
<keyword evidence="8" id="KW-1185">Reference proteome</keyword>
<dbReference type="Gene3D" id="2.40.420.20">
    <property type="match status" value="1"/>
</dbReference>
<dbReference type="InterPro" id="IPR006143">
    <property type="entry name" value="RND_pump_MFP"/>
</dbReference>
<evidence type="ECO:0000259" key="4">
    <source>
        <dbReference type="Pfam" id="PF25876"/>
    </source>
</evidence>
<dbReference type="GO" id="GO:0046677">
    <property type="term" value="P:response to antibiotic"/>
    <property type="evidence" value="ECO:0007669"/>
    <property type="project" value="TreeGrafter"/>
</dbReference>
<proteinExistence type="inferred from homology"/>
<protein>
    <submittedName>
        <fullName evidence="7">Multidrug resistance protein MdtE</fullName>
    </submittedName>
</protein>
<dbReference type="GO" id="GO:0022857">
    <property type="term" value="F:transmembrane transporter activity"/>
    <property type="evidence" value="ECO:0007669"/>
    <property type="project" value="InterPro"/>
</dbReference>
<dbReference type="InterPro" id="IPR058627">
    <property type="entry name" value="MdtA-like_C"/>
</dbReference>
<dbReference type="InterPro" id="IPR058626">
    <property type="entry name" value="MdtA-like_b-barrel"/>
</dbReference>
<dbReference type="InterPro" id="IPR058624">
    <property type="entry name" value="MdtA-like_HH"/>
</dbReference>
<dbReference type="AlphaFoldDB" id="A0A517MMA0"/>
<dbReference type="PANTHER" id="PTHR30158:SF23">
    <property type="entry name" value="MULTIDRUG RESISTANCE PROTEIN MEXA"/>
    <property type="match status" value="1"/>
</dbReference>
<dbReference type="EMBL" id="CP036262">
    <property type="protein sequence ID" value="QDS95999.1"/>
    <property type="molecule type" value="Genomic_DNA"/>
</dbReference>
<reference evidence="7 8" key="1">
    <citation type="submission" date="2019-02" db="EMBL/GenBank/DDBJ databases">
        <title>Deep-cultivation of Planctomycetes and their phenomic and genomic characterization uncovers novel biology.</title>
        <authorList>
            <person name="Wiegand S."/>
            <person name="Jogler M."/>
            <person name="Boedeker C."/>
            <person name="Pinto D."/>
            <person name="Vollmers J."/>
            <person name="Rivas-Marin E."/>
            <person name="Kohn T."/>
            <person name="Peeters S.H."/>
            <person name="Heuer A."/>
            <person name="Rast P."/>
            <person name="Oberbeckmann S."/>
            <person name="Bunk B."/>
            <person name="Jeske O."/>
            <person name="Meyerdierks A."/>
            <person name="Storesund J.E."/>
            <person name="Kallscheuer N."/>
            <person name="Luecker S."/>
            <person name="Lage O.M."/>
            <person name="Pohl T."/>
            <person name="Merkel B.J."/>
            <person name="Hornburger P."/>
            <person name="Mueller R.-W."/>
            <person name="Bruemmer F."/>
            <person name="Labrenz M."/>
            <person name="Spormann A.M."/>
            <person name="Op den Camp H."/>
            <person name="Overmann J."/>
            <person name="Amann R."/>
            <person name="Jetten M.S.M."/>
            <person name="Mascher T."/>
            <person name="Medema M.H."/>
            <person name="Devos D.P."/>
            <person name="Kaster A.-K."/>
            <person name="Ovreas L."/>
            <person name="Rohde M."/>
            <person name="Galperin M.Y."/>
            <person name="Jogler C."/>
        </authorList>
    </citation>
    <scope>NUCLEOTIDE SEQUENCE [LARGE SCALE GENOMIC DNA]</scope>
    <source>
        <strain evidence="7 8">FF011L</strain>
    </source>
</reference>
<feature type="domain" description="Multidrug resistance protein MdtA-like alpha-helical hairpin" evidence="4">
    <location>
        <begin position="147"/>
        <end position="207"/>
    </location>
</feature>
<dbReference type="Pfam" id="PF25944">
    <property type="entry name" value="Beta-barrel_RND"/>
    <property type="match status" value="1"/>
</dbReference>
<dbReference type="KEGG" id="rml:FF011L_48030"/>
<feature type="compositionally biased region" description="Basic and acidic residues" evidence="3">
    <location>
        <begin position="53"/>
        <end position="81"/>
    </location>
</feature>
<comment type="similarity">
    <text evidence="1">Belongs to the membrane fusion protein (MFP) (TC 8.A.1) family.</text>
</comment>
<feature type="domain" description="Multidrug resistance protein MdtA-like C-terminal permuted SH3" evidence="6">
    <location>
        <begin position="330"/>
        <end position="389"/>
    </location>
</feature>
<organism evidence="7 8">
    <name type="scientific">Roseimaritima multifibrata</name>
    <dbReference type="NCBI Taxonomy" id="1930274"/>
    <lineage>
        <taxon>Bacteria</taxon>
        <taxon>Pseudomonadati</taxon>
        <taxon>Planctomycetota</taxon>
        <taxon>Planctomycetia</taxon>
        <taxon>Pirellulales</taxon>
        <taxon>Pirellulaceae</taxon>
        <taxon>Roseimaritima</taxon>
    </lineage>
</organism>
<gene>
    <name evidence="7" type="primary">mdtE</name>
    <name evidence="7" type="ORF">FF011L_48030</name>
</gene>
<keyword evidence="2" id="KW-0175">Coiled coil</keyword>
<dbReference type="SUPFAM" id="SSF111369">
    <property type="entry name" value="HlyD-like secretion proteins"/>
    <property type="match status" value="1"/>
</dbReference>
<evidence type="ECO:0000259" key="6">
    <source>
        <dbReference type="Pfam" id="PF25967"/>
    </source>
</evidence>
<evidence type="ECO:0000313" key="8">
    <source>
        <dbReference type="Proteomes" id="UP000320672"/>
    </source>
</evidence>
<feature type="region of interest" description="Disordered" evidence="3">
    <location>
        <begin position="53"/>
        <end position="82"/>
    </location>
</feature>
<evidence type="ECO:0000256" key="1">
    <source>
        <dbReference type="ARBA" id="ARBA00009477"/>
    </source>
</evidence>
<evidence type="ECO:0000259" key="5">
    <source>
        <dbReference type="Pfam" id="PF25944"/>
    </source>
</evidence>
<dbReference type="Gene3D" id="2.40.30.170">
    <property type="match status" value="1"/>
</dbReference>
<accession>A0A517MMA0</accession>
<dbReference type="PANTHER" id="PTHR30158">
    <property type="entry name" value="ACRA/E-RELATED COMPONENT OF DRUG EFFLUX TRANSPORTER"/>
    <property type="match status" value="1"/>
</dbReference>